<gene>
    <name evidence="1" type="ORF">RZN69_08015</name>
</gene>
<dbReference type="RefSeq" id="WP_317835572.1">
    <property type="nucleotide sequence ID" value="NZ_CP136920.1"/>
</dbReference>
<reference evidence="1 2" key="1">
    <citation type="submission" date="2023-10" db="EMBL/GenBank/DDBJ databases">
        <title>Rubellicoccus peritrichatus gen. nov., sp. nov., isolated from an algae of coral reef tank.</title>
        <authorList>
            <person name="Luo J."/>
        </authorList>
    </citation>
    <scope>NUCLEOTIDE SEQUENCE [LARGE SCALE GENOMIC DNA]</scope>
    <source>
        <strain evidence="1 2">CR14</strain>
    </source>
</reference>
<keyword evidence="2" id="KW-1185">Reference proteome</keyword>
<dbReference type="SUPFAM" id="SSF52799">
    <property type="entry name" value="(Phosphotyrosine protein) phosphatases II"/>
    <property type="match status" value="1"/>
</dbReference>
<protein>
    <recommendedName>
        <fullName evidence="3">Cytochrome C</fullName>
    </recommendedName>
</protein>
<dbReference type="InterPro" id="IPR029021">
    <property type="entry name" value="Prot-tyrosine_phosphatase-like"/>
</dbReference>
<dbReference type="Gene3D" id="3.90.190.10">
    <property type="entry name" value="Protein tyrosine phosphatase superfamily"/>
    <property type="match status" value="1"/>
</dbReference>
<dbReference type="Pfam" id="PF22785">
    <property type="entry name" value="Tc-R-P"/>
    <property type="match status" value="1"/>
</dbReference>
<dbReference type="EMBL" id="CP136920">
    <property type="protein sequence ID" value="WOO43036.1"/>
    <property type="molecule type" value="Genomic_DNA"/>
</dbReference>
<evidence type="ECO:0000313" key="2">
    <source>
        <dbReference type="Proteomes" id="UP001304300"/>
    </source>
</evidence>
<dbReference type="KEGG" id="puo:RZN69_08015"/>
<evidence type="ECO:0008006" key="3">
    <source>
        <dbReference type="Google" id="ProtNLM"/>
    </source>
</evidence>
<accession>A0AAQ3QV28</accession>
<dbReference type="AlphaFoldDB" id="A0AAQ3QV28"/>
<evidence type="ECO:0000313" key="1">
    <source>
        <dbReference type="EMBL" id="WOO43036.1"/>
    </source>
</evidence>
<dbReference type="Proteomes" id="UP001304300">
    <property type="component" value="Chromosome"/>
</dbReference>
<organism evidence="1 2">
    <name type="scientific">Rubellicoccus peritrichatus</name>
    <dbReference type="NCBI Taxonomy" id="3080537"/>
    <lineage>
        <taxon>Bacteria</taxon>
        <taxon>Pseudomonadati</taxon>
        <taxon>Verrucomicrobiota</taxon>
        <taxon>Opitutia</taxon>
        <taxon>Puniceicoccales</taxon>
        <taxon>Cerasicoccaceae</taxon>
        <taxon>Rubellicoccus</taxon>
    </lineage>
</organism>
<sequence>MPSLRIWEREIASCLLGYGILFAILLSPVLNADSTNLNPVDLANLENTYLYADGIYGGSGPYGEADFAALQDAGIKTVVSVDGAYPKIELARKYGLEYIHVPIGYDQVSEEKTAQLVKAMQTREGPFYVHCHHGKHRGPAAAVCMLVGAGKISNDSAVAIMKQVGTSADYTGLYADAQNMTVLEQATIDAAPELREVAEVSELAAVMAQIDIAWDNLVLVREAGWGPVPGHPDIDPAHEALMLNEFFRELVRQREDVDLTEEEMEPFTEYNEWMDESARLSGELEQGIRLDKDGVFLETQFKGLKQSCVLCHEAYRN</sequence>
<name>A0AAQ3QV28_9BACT</name>
<proteinExistence type="predicted"/>